<keyword evidence="3" id="KW-1185">Reference proteome</keyword>
<accession>A0ABS2SFH3</accession>
<gene>
    <name evidence="2" type="ORF">JOE68_005545</name>
</gene>
<proteinExistence type="predicted"/>
<dbReference type="Proteomes" id="UP001195724">
    <property type="component" value="Unassembled WGS sequence"/>
</dbReference>
<reference evidence="2 3" key="1">
    <citation type="submission" date="2021-01" db="EMBL/GenBank/DDBJ databases">
        <title>Sequencing the genomes of 1000 actinobacteria strains.</title>
        <authorList>
            <person name="Klenk H.-P."/>
        </authorList>
    </citation>
    <scope>NUCLEOTIDE SEQUENCE [LARGE SCALE GENOMIC DNA]</scope>
    <source>
        <strain evidence="2 3">DSM 44581</strain>
    </source>
</reference>
<protein>
    <submittedName>
        <fullName evidence="2">Uncharacterized protein</fullName>
    </submittedName>
</protein>
<evidence type="ECO:0000256" key="1">
    <source>
        <dbReference type="SAM" id="MobiDB-lite"/>
    </source>
</evidence>
<feature type="compositionally biased region" description="Basic and acidic residues" evidence="1">
    <location>
        <begin position="126"/>
        <end position="140"/>
    </location>
</feature>
<dbReference type="RefSeq" id="WP_204845299.1">
    <property type="nucleotide sequence ID" value="NZ_JAFBCL010000001.1"/>
</dbReference>
<dbReference type="EMBL" id="JAFBCL010000001">
    <property type="protein sequence ID" value="MBM7814680.1"/>
    <property type="molecule type" value="Genomic_DNA"/>
</dbReference>
<name>A0ABS2SFH3_9PSEU</name>
<sequence>MTTMVFDNIFGFADNGAGIFSVNRDGAKPRPGEDVDFEDADDDTYDDTHGSLFTSALHGASTRAKVVREQSPEARAVLGFLGAFIDTARTSAAEQSRYAGNPGSVSEAASAGMRESSTTVTGHSGLQKDEDLADRPRKSDYTSAPKAPKASAETPPRGSEPGR</sequence>
<comment type="caution">
    <text evidence="2">The sequence shown here is derived from an EMBL/GenBank/DDBJ whole genome shotgun (WGS) entry which is preliminary data.</text>
</comment>
<feature type="region of interest" description="Disordered" evidence="1">
    <location>
        <begin position="92"/>
        <end position="163"/>
    </location>
</feature>
<evidence type="ECO:0000313" key="3">
    <source>
        <dbReference type="Proteomes" id="UP001195724"/>
    </source>
</evidence>
<feature type="compositionally biased region" description="Polar residues" evidence="1">
    <location>
        <begin position="115"/>
        <end position="124"/>
    </location>
</feature>
<organism evidence="2 3">
    <name type="scientific">Saccharothrix algeriensis</name>
    <dbReference type="NCBI Taxonomy" id="173560"/>
    <lineage>
        <taxon>Bacteria</taxon>
        <taxon>Bacillati</taxon>
        <taxon>Actinomycetota</taxon>
        <taxon>Actinomycetes</taxon>
        <taxon>Pseudonocardiales</taxon>
        <taxon>Pseudonocardiaceae</taxon>
        <taxon>Saccharothrix</taxon>
    </lineage>
</organism>
<evidence type="ECO:0000313" key="2">
    <source>
        <dbReference type="EMBL" id="MBM7814680.1"/>
    </source>
</evidence>